<sequence length="78" mass="8444">MAKEQDYRVILAPGISFARWKADLQDALSKRNCLGHPAWNPTSNNAAAYLSTERKPNGRNIQSSFGSTQSGPLPVVSG</sequence>
<proteinExistence type="predicted"/>
<dbReference type="EMBL" id="MCFK01007825">
    <property type="protein sequence ID" value="RKF56864.1"/>
    <property type="molecule type" value="Genomic_DNA"/>
</dbReference>
<protein>
    <submittedName>
        <fullName evidence="2">Uncharacterized protein</fullName>
    </submittedName>
</protein>
<keyword evidence="3" id="KW-1185">Reference proteome</keyword>
<evidence type="ECO:0000256" key="1">
    <source>
        <dbReference type="SAM" id="MobiDB-lite"/>
    </source>
</evidence>
<dbReference type="Proteomes" id="UP000286134">
    <property type="component" value="Unassembled WGS sequence"/>
</dbReference>
<organism evidence="2 3">
    <name type="scientific">Erysiphe neolycopersici</name>
    <dbReference type="NCBI Taxonomy" id="212602"/>
    <lineage>
        <taxon>Eukaryota</taxon>
        <taxon>Fungi</taxon>
        <taxon>Dikarya</taxon>
        <taxon>Ascomycota</taxon>
        <taxon>Pezizomycotina</taxon>
        <taxon>Leotiomycetes</taxon>
        <taxon>Erysiphales</taxon>
        <taxon>Erysiphaceae</taxon>
        <taxon>Erysiphe</taxon>
    </lineage>
</organism>
<feature type="region of interest" description="Disordered" evidence="1">
    <location>
        <begin position="54"/>
        <end position="78"/>
    </location>
</feature>
<comment type="caution">
    <text evidence="2">The sequence shown here is derived from an EMBL/GenBank/DDBJ whole genome shotgun (WGS) entry which is preliminary data.</text>
</comment>
<accession>A0A420HHA7</accession>
<dbReference type="AlphaFoldDB" id="A0A420HHA7"/>
<feature type="compositionally biased region" description="Polar residues" evidence="1">
    <location>
        <begin position="59"/>
        <end position="71"/>
    </location>
</feature>
<gene>
    <name evidence="2" type="ORF">OnM2_078051</name>
</gene>
<reference evidence="2 3" key="1">
    <citation type="journal article" date="2018" name="BMC Genomics">
        <title>Comparative genome analyses reveal sequence features reflecting distinct modes of host-adaptation between dicot and monocot powdery mildew.</title>
        <authorList>
            <person name="Wu Y."/>
            <person name="Ma X."/>
            <person name="Pan Z."/>
            <person name="Kale S.D."/>
            <person name="Song Y."/>
            <person name="King H."/>
            <person name="Zhang Q."/>
            <person name="Presley C."/>
            <person name="Deng X."/>
            <person name="Wei C.I."/>
            <person name="Xiao S."/>
        </authorList>
    </citation>
    <scope>NUCLEOTIDE SEQUENCE [LARGE SCALE GENOMIC DNA]</scope>
    <source>
        <strain evidence="2">UMSG2</strain>
    </source>
</reference>
<evidence type="ECO:0000313" key="2">
    <source>
        <dbReference type="EMBL" id="RKF56864.1"/>
    </source>
</evidence>
<name>A0A420HHA7_9PEZI</name>
<evidence type="ECO:0000313" key="3">
    <source>
        <dbReference type="Proteomes" id="UP000286134"/>
    </source>
</evidence>